<dbReference type="AlphaFoldDB" id="B4FNS1"/>
<protein>
    <submittedName>
        <fullName evidence="2">Uncharacterized protein</fullName>
    </submittedName>
</protein>
<name>B4FNS1_MAIZE</name>
<dbReference type="EMBL" id="BT038759">
    <property type="protein sequence ID" value="ACF83764.1"/>
    <property type="molecule type" value="mRNA"/>
</dbReference>
<sequence>MARRICSLSSTPWARAPLSMDGTQNFSSSSHGALLPQEPGAAAPIFLAVPCSFFVQSAPLFHMAEHSSLSTDSSSSAPSSLRPAFLSTAQQHPFPWLRPPIRSHSCSWLRPPFRLPLPLSKTLAAPKWRLDFFQSSPWPSSSSARPPPSFSPCAAARSPCSRPWRPTSLRSGVDPK</sequence>
<organism evidence="2">
    <name type="scientific">Zea mays</name>
    <name type="common">Maize</name>
    <dbReference type="NCBI Taxonomy" id="4577"/>
    <lineage>
        <taxon>Eukaryota</taxon>
        <taxon>Viridiplantae</taxon>
        <taxon>Streptophyta</taxon>
        <taxon>Embryophyta</taxon>
        <taxon>Tracheophyta</taxon>
        <taxon>Spermatophyta</taxon>
        <taxon>Magnoliopsida</taxon>
        <taxon>Liliopsida</taxon>
        <taxon>Poales</taxon>
        <taxon>Poaceae</taxon>
        <taxon>PACMAD clade</taxon>
        <taxon>Panicoideae</taxon>
        <taxon>Andropogonodae</taxon>
        <taxon>Andropogoneae</taxon>
        <taxon>Tripsacinae</taxon>
        <taxon>Zea</taxon>
    </lineage>
</organism>
<reference evidence="2" key="1">
    <citation type="journal article" date="2009" name="PLoS Genet.">
        <title>Sequencing, mapping, and analysis of 27,455 maize full-length cDNAs.</title>
        <authorList>
            <person name="Soderlund C."/>
            <person name="Descour A."/>
            <person name="Kudrna D."/>
            <person name="Bomhoff M."/>
            <person name="Boyd L."/>
            <person name="Currie J."/>
            <person name="Angelova A."/>
            <person name="Collura K."/>
            <person name="Wissotski M."/>
            <person name="Ashley E."/>
            <person name="Morrow D."/>
            <person name="Fernandes J."/>
            <person name="Walbot V."/>
            <person name="Yu Y."/>
        </authorList>
    </citation>
    <scope>NUCLEOTIDE SEQUENCE</scope>
    <source>
        <strain evidence="2">B73</strain>
    </source>
</reference>
<evidence type="ECO:0000313" key="2">
    <source>
        <dbReference type="EMBL" id="ACF83764.1"/>
    </source>
</evidence>
<feature type="compositionally biased region" description="Low complexity" evidence="1">
    <location>
        <begin position="151"/>
        <end position="163"/>
    </location>
</feature>
<accession>B4FNS1</accession>
<feature type="region of interest" description="Disordered" evidence="1">
    <location>
        <begin position="137"/>
        <end position="176"/>
    </location>
</feature>
<evidence type="ECO:0000256" key="1">
    <source>
        <dbReference type="SAM" id="MobiDB-lite"/>
    </source>
</evidence>
<proteinExistence type="evidence at transcript level"/>